<keyword evidence="3" id="KW-1185">Reference proteome</keyword>
<dbReference type="PANTHER" id="PTHR43792">
    <property type="entry name" value="GNAT FAMILY, PUTATIVE (AFU_ORTHOLOGUE AFUA_3G00765)-RELATED-RELATED"/>
    <property type="match status" value="1"/>
</dbReference>
<dbReference type="GO" id="GO:0016747">
    <property type="term" value="F:acyltransferase activity, transferring groups other than amino-acyl groups"/>
    <property type="evidence" value="ECO:0007669"/>
    <property type="project" value="InterPro"/>
</dbReference>
<accession>A0A8H6VEH1</accession>
<reference evidence="2" key="1">
    <citation type="submission" date="2020-04" db="EMBL/GenBank/DDBJ databases">
        <title>Draft genome resource of the tomato pathogen Pseudocercospora fuligena.</title>
        <authorList>
            <person name="Zaccaron A."/>
        </authorList>
    </citation>
    <scope>NUCLEOTIDE SEQUENCE</scope>
    <source>
        <strain evidence="2">PF001</strain>
    </source>
</reference>
<dbReference type="OrthoDB" id="630895at2759"/>
<dbReference type="PROSITE" id="PS51186">
    <property type="entry name" value="GNAT"/>
    <property type="match status" value="1"/>
</dbReference>
<dbReference type="InterPro" id="IPR051531">
    <property type="entry name" value="N-acetyltransferase"/>
</dbReference>
<dbReference type="InterPro" id="IPR016181">
    <property type="entry name" value="Acyl_CoA_acyltransferase"/>
</dbReference>
<evidence type="ECO:0000313" key="2">
    <source>
        <dbReference type="EMBL" id="KAF7189373.1"/>
    </source>
</evidence>
<comment type="caution">
    <text evidence="2">The sequence shown here is derived from an EMBL/GenBank/DDBJ whole genome shotgun (WGS) entry which is preliminary data.</text>
</comment>
<dbReference type="Gene3D" id="3.40.630.30">
    <property type="match status" value="1"/>
</dbReference>
<gene>
    <name evidence="2" type="ORF">HII31_09351</name>
</gene>
<dbReference type="AlphaFoldDB" id="A0A8H6VEH1"/>
<dbReference type="Pfam" id="PF13302">
    <property type="entry name" value="Acetyltransf_3"/>
    <property type="match status" value="1"/>
</dbReference>
<evidence type="ECO:0000313" key="3">
    <source>
        <dbReference type="Proteomes" id="UP000660729"/>
    </source>
</evidence>
<feature type="domain" description="N-acetyltransferase" evidence="1">
    <location>
        <begin position="27"/>
        <end position="216"/>
    </location>
</feature>
<keyword evidence="2" id="KW-0808">Transferase</keyword>
<dbReference type="EMBL" id="JABCIY010000191">
    <property type="protein sequence ID" value="KAF7189373.1"/>
    <property type="molecule type" value="Genomic_DNA"/>
</dbReference>
<proteinExistence type="predicted"/>
<protein>
    <submittedName>
        <fullName evidence="2">Putative N-acetyltransferase p20</fullName>
    </submittedName>
</protein>
<sequence length="223" mass="25188">MHIASPPMPAKSESTMPKQTMIESPRLILRAAQPEDAEPLHEAFSDPKVMRYWSELPHTFERTQEWLRGMISSPQNGTTDFVIVLKDSSRVIGKIGIFYPRPSNEIGFLLARKVWGKGFAKEALVATLEHLFSLERKDCPAPSSEQSPGPGYSCLTISEFHGRWAYSSITADTDPRNEASIGLLKSCGFVESGVVKNTLILGEEWCDSLYLRLAREEWMERRR</sequence>
<dbReference type="PANTHER" id="PTHR43792:SF1">
    <property type="entry name" value="N-ACETYLTRANSFERASE DOMAIN-CONTAINING PROTEIN"/>
    <property type="match status" value="1"/>
</dbReference>
<name>A0A8H6VEH1_9PEZI</name>
<dbReference type="SUPFAM" id="SSF55729">
    <property type="entry name" value="Acyl-CoA N-acyltransferases (Nat)"/>
    <property type="match status" value="1"/>
</dbReference>
<dbReference type="Proteomes" id="UP000660729">
    <property type="component" value="Unassembled WGS sequence"/>
</dbReference>
<dbReference type="InterPro" id="IPR000182">
    <property type="entry name" value="GNAT_dom"/>
</dbReference>
<organism evidence="2 3">
    <name type="scientific">Pseudocercospora fuligena</name>
    <dbReference type="NCBI Taxonomy" id="685502"/>
    <lineage>
        <taxon>Eukaryota</taxon>
        <taxon>Fungi</taxon>
        <taxon>Dikarya</taxon>
        <taxon>Ascomycota</taxon>
        <taxon>Pezizomycotina</taxon>
        <taxon>Dothideomycetes</taxon>
        <taxon>Dothideomycetidae</taxon>
        <taxon>Mycosphaerellales</taxon>
        <taxon>Mycosphaerellaceae</taxon>
        <taxon>Pseudocercospora</taxon>
    </lineage>
</organism>
<evidence type="ECO:0000259" key="1">
    <source>
        <dbReference type="PROSITE" id="PS51186"/>
    </source>
</evidence>